<proteinExistence type="predicted"/>
<dbReference type="Pfam" id="PF10342">
    <property type="entry name" value="Kre9_KNH"/>
    <property type="match status" value="1"/>
</dbReference>
<reference evidence="4" key="1">
    <citation type="journal article" date="2020" name="Stud. Mycol.">
        <title>101 Dothideomycetes genomes: a test case for predicting lifestyles and emergence of pathogens.</title>
        <authorList>
            <person name="Haridas S."/>
            <person name="Albert R."/>
            <person name="Binder M."/>
            <person name="Bloem J."/>
            <person name="Labutti K."/>
            <person name="Salamov A."/>
            <person name="Andreopoulos B."/>
            <person name="Baker S."/>
            <person name="Barry K."/>
            <person name="Bills G."/>
            <person name="Bluhm B."/>
            <person name="Cannon C."/>
            <person name="Castanera R."/>
            <person name="Culley D."/>
            <person name="Daum C."/>
            <person name="Ezra D."/>
            <person name="Gonzalez J."/>
            <person name="Henrissat B."/>
            <person name="Kuo A."/>
            <person name="Liang C."/>
            <person name="Lipzen A."/>
            <person name="Lutzoni F."/>
            <person name="Magnuson J."/>
            <person name="Mondo S."/>
            <person name="Nolan M."/>
            <person name="Ohm R."/>
            <person name="Pangilinan J."/>
            <person name="Park H.-J."/>
            <person name="Ramirez L."/>
            <person name="Alfaro M."/>
            <person name="Sun H."/>
            <person name="Tritt A."/>
            <person name="Yoshinaga Y."/>
            <person name="Zwiers L.-H."/>
            <person name="Turgeon B."/>
            <person name="Goodwin S."/>
            <person name="Spatafora J."/>
            <person name="Crous P."/>
            <person name="Grigoriev I."/>
        </authorList>
    </citation>
    <scope>NUCLEOTIDE SEQUENCE</scope>
    <source>
        <strain evidence="4">CBS 473.64</strain>
    </source>
</reference>
<evidence type="ECO:0000313" key="5">
    <source>
        <dbReference type="Proteomes" id="UP000799753"/>
    </source>
</evidence>
<dbReference type="InterPro" id="IPR052982">
    <property type="entry name" value="SRP1/TIP1-like"/>
</dbReference>
<dbReference type="PANTHER" id="PTHR40633">
    <property type="entry name" value="MATRIX PROTEIN, PUTATIVE (AFU_ORTHOLOGUE AFUA_8G05410)-RELATED"/>
    <property type="match status" value="1"/>
</dbReference>
<gene>
    <name evidence="4" type="ORF">P280DRAFT_454890</name>
</gene>
<dbReference type="Proteomes" id="UP000799753">
    <property type="component" value="Unassembled WGS sequence"/>
</dbReference>
<dbReference type="EMBL" id="MU006788">
    <property type="protein sequence ID" value="KAF2638790.1"/>
    <property type="molecule type" value="Genomic_DNA"/>
</dbReference>
<evidence type="ECO:0000256" key="2">
    <source>
        <dbReference type="SAM" id="SignalP"/>
    </source>
</evidence>
<sequence>MFTQVSAAALFAGLAAAYHAPVGDPTGNPITRPLNEIVPACKAFSIEWTPTTSNTVSLVLLKGPSTNVIPVNAIVEGIANSGQFTWTPDAGLEATTTATGYGLEIIDDVTGQYQYSTQFGIDTSGCVDSAYNTISSPVPSETKIPVPTASGPATTLLTSASASASASASSSSICTTSTAYAAGTATAPTKANTVPASLQASASATAGNNTVLFPGAASGLQAGMGVAGFVAALVAML</sequence>
<name>A0A6A6RTY4_9PLEO</name>
<dbReference type="PANTHER" id="PTHR40633:SF1">
    <property type="entry name" value="GPI ANCHORED SERINE-THREONINE RICH PROTEIN (AFU_ORTHOLOGUE AFUA_1G03630)"/>
    <property type="match status" value="1"/>
</dbReference>
<evidence type="ECO:0000259" key="3">
    <source>
        <dbReference type="Pfam" id="PF10342"/>
    </source>
</evidence>
<dbReference type="InterPro" id="IPR018466">
    <property type="entry name" value="Kre9/Knh1-like_N"/>
</dbReference>
<feature type="domain" description="Yeast cell wall synthesis Kre9/Knh1-like N-terminal" evidence="3">
    <location>
        <begin position="35"/>
        <end position="121"/>
    </location>
</feature>
<dbReference type="OrthoDB" id="4094614at2759"/>
<keyword evidence="1 2" id="KW-0732">Signal</keyword>
<evidence type="ECO:0000256" key="1">
    <source>
        <dbReference type="ARBA" id="ARBA00022729"/>
    </source>
</evidence>
<keyword evidence="5" id="KW-1185">Reference proteome</keyword>
<dbReference type="AlphaFoldDB" id="A0A6A6RTY4"/>
<feature type="chain" id="PRO_5025521160" description="Yeast cell wall synthesis Kre9/Knh1-like N-terminal domain-containing protein" evidence="2">
    <location>
        <begin position="18"/>
        <end position="237"/>
    </location>
</feature>
<accession>A0A6A6RTY4</accession>
<feature type="signal peptide" evidence="2">
    <location>
        <begin position="1"/>
        <end position="17"/>
    </location>
</feature>
<protein>
    <recommendedName>
        <fullName evidence="3">Yeast cell wall synthesis Kre9/Knh1-like N-terminal domain-containing protein</fullName>
    </recommendedName>
</protein>
<organism evidence="4 5">
    <name type="scientific">Massarina eburnea CBS 473.64</name>
    <dbReference type="NCBI Taxonomy" id="1395130"/>
    <lineage>
        <taxon>Eukaryota</taxon>
        <taxon>Fungi</taxon>
        <taxon>Dikarya</taxon>
        <taxon>Ascomycota</taxon>
        <taxon>Pezizomycotina</taxon>
        <taxon>Dothideomycetes</taxon>
        <taxon>Pleosporomycetidae</taxon>
        <taxon>Pleosporales</taxon>
        <taxon>Massarineae</taxon>
        <taxon>Massarinaceae</taxon>
        <taxon>Massarina</taxon>
    </lineage>
</organism>
<evidence type="ECO:0000313" key="4">
    <source>
        <dbReference type="EMBL" id="KAF2638790.1"/>
    </source>
</evidence>